<dbReference type="Proteomes" id="UP000283063">
    <property type="component" value="Chromosome"/>
</dbReference>
<dbReference type="Pfam" id="PF20629">
    <property type="entry name" value="GD_AH_C"/>
    <property type="match status" value="1"/>
</dbReference>
<comment type="similarity">
    <text evidence="1">Belongs to the UxaA family.</text>
</comment>
<gene>
    <name evidence="4" type="ORF">EBB79_03550</name>
</gene>
<dbReference type="InterPro" id="IPR007392">
    <property type="entry name" value="GD_AH_second"/>
</dbReference>
<evidence type="ECO:0000259" key="3">
    <source>
        <dbReference type="SMART" id="SM00858"/>
    </source>
</evidence>
<dbReference type="OrthoDB" id="9804574at2"/>
<dbReference type="EMBL" id="CP033219">
    <property type="protein sequence ID" value="AZV77058.1"/>
    <property type="molecule type" value="Genomic_DNA"/>
</dbReference>
<dbReference type="GO" id="GO:0016829">
    <property type="term" value="F:lyase activity"/>
    <property type="evidence" value="ECO:0007669"/>
    <property type="project" value="UniProtKB-KW"/>
</dbReference>
<dbReference type="Pfam" id="PF08666">
    <property type="entry name" value="SAF"/>
    <property type="match status" value="1"/>
</dbReference>
<sequence>MSVTSDTHPVLVLNAEDNVAVALAPLAPGDDLGKGQGKVTQPVPAGHKVSRTPISAGTNVLKYGQIIGRATEDIPAGAHVHSHNLGMGDHKQSHALATELPQIVPSESADQFMGYHRPSGRVGTRNYIGILTSVNCAGSVAKFVAEVAEKTELLKEFGNVDGIIPITHGSGCGMSSKGEGYETLFRTLTGYAQNPNFGAILMIGLGCEVMQISTLVGHEGIRDETRFRFMTIQQSGGTRATVEAAQPILRELAVEANKAQRAPAPASALTVGLQCGGSDGLSGITANPALGVASDLLVAQGGTSILSETSEIYGAEHLLTSRAATPDIAAALLDRIAWWEDYTARNFGEMDNNPSPGNKRGGLTTILEKSLGAVAKAGAAPMNGVFRYAEPIDRPGFVFMDSPGYDPCSVTGQVASGANLIVFTTGRGSASGYKPTPCIKLASNSDMYQRMEEDMDVNCGDIVTGTTLEAKGQEIYRLMLEIASGRPSKSEMLGYGAVEFVPWQIGAVM</sequence>
<dbReference type="AlphaFoldDB" id="A0A3T0MZ63"/>
<dbReference type="CDD" id="cd11613">
    <property type="entry name" value="SAF_AH_GD"/>
    <property type="match status" value="1"/>
</dbReference>
<evidence type="ECO:0000256" key="1">
    <source>
        <dbReference type="ARBA" id="ARBA00010986"/>
    </source>
</evidence>
<name>A0A3T0MZ63_9RHOB</name>
<dbReference type="InterPro" id="IPR048332">
    <property type="entry name" value="GD_AH_C"/>
</dbReference>
<dbReference type="GO" id="GO:0019698">
    <property type="term" value="P:D-galacturonate catabolic process"/>
    <property type="evidence" value="ECO:0007669"/>
    <property type="project" value="TreeGrafter"/>
</dbReference>
<dbReference type="InterPro" id="IPR013974">
    <property type="entry name" value="SAF"/>
</dbReference>
<feature type="domain" description="SAF" evidence="3">
    <location>
        <begin position="17"/>
        <end position="86"/>
    </location>
</feature>
<keyword evidence="5" id="KW-1185">Reference proteome</keyword>
<dbReference type="Pfam" id="PF04295">
    <property type="entry name" value="GD_AH_second"/>
    <property type="match status" value="1"/>
</dbReference>
<dbReference type="PANTHER" id="PTHR30536">
    <property type="entry name" value="ALTRONATE/GALACTARATE DEHYDRATASE"/>
    <property type="match status" value="1"/>
</dbReference>
<dbReference type="RefSeq" id="WP_127747604.1">
    <property type="nucleotide sequence ID" value="NZ_CP033219.1"/>
</dbReference>
<accession>A0A3T0MZ63</accession>
<evidence type="ECO:0000256" key="2">
    <source>
        <dbReference type="ARBA" id="ARBA00023239"/>
    </source>
</evidence>
<evidence type="ECO:0000313" key="4">
    <source>
        <dbReference type="EMBL" id="AZV77058.1"/>
    </source>
</evidence>
<proteinExistence type="inferred from homology"/>
<dbReference type="SMART" id="SM00858">
    <property type="entry name" value="SAF"/>
    <property type="match status" value="1"/>
</dbReference>
<keyword evidence="2" id="KW-0456">Lyase</keyword>
<dbReference type="PANTHER" id="PTHR30536:SF5">
    <property type="entry name" value="ALTRONATE DEHYDRATASE"/>
    <property type="match status" value="1"/>
</dbReference>
<protein>
    <submittedName>
        <fullName evidence="4">Altronate dehydratase</fullName>
    </submittedName>
</protein>
<evidence type="ECO:0000313" key="5">
    <source>
        <dbReference type="Proteomes" id="UP000283063"/>
    </source>
</evidence>
<dbReference type="KEGG" id="sedi:EBB79_03550"/>
<dbReference type="InterPro" id="IPR044144">
    <property type="entry name" value="SAF_UxaA/GarD"/>
</dbReference>
<organism evidence="4 5">
    <name type="scientific">Parasedimentitalea marina</name>
    <dbReference type="NCBI Taxonomy" id="2483033"/>
    <lineage>
        <taxon>Bacteria</taxon>
        <taxon>Pseudomonadati</taxon>
        <taxon>Pseudomonadota</taxon>
        <taxon>Alphaproteobacteria</taxon>
        <taxon>Rhodobacterales</taxon>
        <taxon>Paracoccaceae</taxon>
        <taxon>Parasedimentitalea</taxon>
    </lineage>
</organism>
<dbReference type="InterPro" id="IPR052172">
    <property type="entry name" value="UxaA_altronate/galactarate_dh"/>
</dbReference>
<reference evidence="4 5" key="1">
    <citation type="submission" date="2018-10" db="EMBL/GenBank/DDBJ databases">
        <title>Parasedimentitalea marina sp. nov., a psychrophilic bacterium isolated from deep seawater of the New Britain Trench.</title>
        <authorList>
            <person name="Cao J."/>
        </authorList>
    </citation>
    <scope>NUCLEOTIDE SEQUENCE [LARGE SCALE GENOMIC DNA]</scope>
    <source>
        <strain evidence="4 5">W43</strain>
    </source>
</reference>
<dbReference type="Gene3D" id="2.30.130.110">
    <property type="match status" value="1"/>
</dbReference>